<organism evidence="2 3">
    <name type="scientific">Okeania hirsuta</name>
    <dbReference type="NCBI Taxonomy" id="1458930"/>
    <lineage>
        <taxon>Bacteria</taxon>
        <taxon>Bacillati</taxon>
        <taxon>Cyanobacteriota</taxon>
        <taxon>Cyanophyceae</taxon>
        <taxon>Oscillatoriophycideae</taxon>
        <taxon>Oscillatoriales</taxon>
        <taxon>Microcoleaceae</taxon>
        <taxon>Okeania</taxon>
    </lineage>
</organism>
<dbReference type="Proteomes" id="UP000269154">
    <property type="component" value="Unassembled WGS sequence"/>
</dbReference>
<name>A0A3N6NYX8_9CYAN</name>
<protein>
    <submittedName>
        <fullName evidence="2">Rho termination factor</fullName>
    </submittedName>
</protein>
<dbReference type="EMBL" id="RCBY01000672">
    <property type="protein sequence ID" value="RQH11900.1"/>
    <property type="molecule type" value="Genomic_DNA"/>
</dbReference>
<dbReference type="EMBL" id="RCBY01000321">
    <property type="protein sequence ID" value="RQH24302.1"/>
    <property type="molecule type" value="Genomic_DNA"/>
</dbReference>
<evidence type="ECO:0000313" key="1">
    <source>
        <dbReference type="EMBL" id="RQH11900.1"/>
    </source>
</evidence>
<reference evidence="2 3" key="1">
    <citation type="journal article" date="2018" name="ACS Chem. Biol.">
        <title>Ketoreductase domain dysfunction expands chemodiversity: malyngamide biosynthesis in the cyanobacterium Okeania hirsuta.</title>
        <authorList>
            <person name="Moss N.A."/>
            <person name="Leao T."/>
            <person name="Rankin M."/>
            <person name="McCullough T.M."/>
            <person name="Qu P."/>
            <person name="Korobeynikov A."/>
            <person name="Smith J.L."/>
            <person name="Gerwick L."/>
            <person name="Gerwick W.H."/>
        </authorList>
    </citation>
    <scope>NUCLEOTIDE SEQUENCE [LARGE SCALE GENOMIC DNA]</scope>
    <source>
        <strain evidence="2 3">PAB10Feb10-1</strain>
    </source>
</reference>
<sequence length="49" mass="5330">MSNLSNIGKLIHLYIDEIEPGDGIDAPEFLISATAKFLSESGGRNWIPV</sequence>
<keyword evidence="3" id="KW-1185">Reference proteome</keyword>
<evidence type="ECO:0000313" key="3">
    <source>
        <dbReference type="Proteomes" id="UP000269154"/>
    </source>
</evidence>
<proteinExistence type="predicted"/>
<accession>A0A3N6NYX8</accession>
<gene>
    <name evidence="2" type="ORF">D5R40_29795</name>
    <name evidence="1" type="ORF">D5R40_34905</name>
</gene>
<dbReference type="AlphaFoldDB" id="A0A3N6NYX8"/>
<feature type="non-terminal residue" evidence="2">
    <location>
        <position position="49"/>
    </location>
</feature>
<evidence type="ECO:0000313" key="2">
    <source>
        <dbReference type="EMBL" id="RQH24302.1"/>
    </source>
</evidence>
<comment type="caution">
    <text evidence="2">The sequence shown here is derived from an EMBL/GenBank/DDBJ whole genome shotgun (WGS) entry which is preliminary data.</text>
</comment>